<evidence type="ECO:0000256" key="6">
    <source>
        <dbReference type="ARBA" id="ARBA00022723"/>
    </source>
</evidence>
<dbReference type="GO" id="GO:0046872">
    <property type="term" value="F:metal ion binding"/>
    <property type="evidence" value="ECO:0007669"/>
    <property type="project" value="UniProtKB-KW"/>
</dbReference>
<keyword evidence="4" id="KW-0645">Protease</keyword>
<evidence type="ECO:0000313" key="14">
    <source>
        <dbReference type="EMBL" id="AZR73281.1"/>
    </source>
</evidence>
<evidence type="ECO:0000256" key="5">
    <source>
        <dbReference type="ARBA" id="ARBA00022692"/>
    </source>
</evidence>
<dbReference type="GO" id="GO:0006508">
    <property type="term" value="P:proteolysis"/>
    <property type="evidence" value="ECO:0007669"/>
    <property type="project" value="UniProtKB-KW"/>
</dbReference>
<organism evidence="14 15">
    <name type="scientific">Anoxybacter fermentans</name>
    <dbReference type="NCBI Taxonomy" id="1323375"/>
    <lineage>
        <taxon>Bacteria</taxon>
        <taxon>Bacillati</taxon>
        <taxon>Bacillota</taxon>
        <taxon>Clostridia</taxon>
        <taxon>Halanaerobiales</taxon>
        <taxon>Anoxybacter</taxon>
    </lineage>
</organism>
<protein>
    <recommendedName>
        <fullName evidence="13">Peptidase M50 domain-containing protein</fullName>
    </recommendedName>
</protein>
<comment type="similarity">
    <text evidence="3">Belongs to the peptidase M50B family.</text>
</comment>
<evidence type="ECO:0000256" key="1">
    <source>
        <dbReference type="ARBA" id="ARBA00001947"/>
    </source>
</evidence>
<dbReference type="Pfam" id="PF02163">
    <property type="entry name" value="Peptidase_M50"/>
    <property type="match status" value="2"/>
</dbReference>
<evidence type="ECO:0000256" key="8">
    <source>
        <dbReference type="ARBA" id="ARBA00022833"/>
    </source>
</evidence>
<keyword evidence="10" id="KW-0482">Metalloprotease</keyword>
<keyword evidence="5 12" id="KW-0812">Transmembrane</keyword>
<feature type="domain" description="Peptidase M50" evidence="13">
    <location>
        <begin position="33"/>
        <end position="105"/>
    </location>
</feature>
<feature type="transmembrane region" description="Helical" evidence="12">
    <location>
        <begin position="12"/>
        <end position="31"/>
    </location>
</feature>
<evidence type="ECO:0000256" key="7">
    <source>
        <dbReference type="ARBA" id="ARBA00022801"/>
    </source>
</evidence>
<dbReference type="EMBL" id="CP016379">
    <property type="protein sequence ID" value="AZR73281.1"/>
    <property type="molecule type" value="Genomic_DNA"/>
</dbReference>
<sequence length="292" mass="33230">MTILKVLRVRLKINWLFFVVCFLFALVGDLFRVVTVFTAVLLHELGHVMTACYYGLKIKEIELLPFGGVAIFEDMLEIDPKVERNVALAGPLVNFGLVLLLTILIRYGCLNPELALFFISYNLSIGIFNLVPALPLDGGRILRAVFESFYGYWKATHWVLQITRVLALIIGVWAFFSWITGKVGLISLLAAFFVYFAAMKEEEQSIYVLMKYLIQKNTLLLESELVPGQQYLVLGDTMTAKVLKVINPKTFTQFLIYDKDYNFLGTLTEVEVIDAFFEEGKNVPIKELLITK</sequence>
<dbReference type="CDD" id="cd06161">
    <property type="entry name" value="S2P-M50_SpoIVFB"/>
    <property type="match status" value="1"/>
</dbReference>
<dbReference type="KEGG" id="aft:BBF96_07705"/>
<keyword evidence="15" id="KW-1185">Reference proteome</keyword>
<keyword evidence="6" id="KW-0479">Metal-binding</keyword>
<dbReference type="AlphaFoldDB" id="A0A3Q9HQE4"/>
<keyword evidence="9 12" id="KW-1133">Transmembrane helix</keyword>
<comment type="subcellular location">
    <subcellularLocation>
        <location evidence="2">Membrane</location>
        <topology evidence="2">Multi-pass membrane protein</topology>
    </subcellularLocation>
</comment>
<feature type="transmembrane region" description="Helical" evidence="12">
    <location>
        <begin position="182"/>
        <end position="198"/>
    </location>
</feature>
<name>A0A3Q9HQE4_9FIRM</name>
<evidence type="ECO:0000313" key="15">
    <source>
        <dbReference type="Proteomes" id="UP000267250"/>
    </source>
</evidence>
<evidence type="ECO:0000259" key="13">
    <source>
        <dbReference type="Pfam" id="PF02163"/>
    </source>
</evidence>
<proteinExistence type="inferred from homology"/>
<evidence type="ECO:0000256" key="4">
    <source>
        <dbReference type="ARBA" id="ARBA00022670"/>
    </source>
</evidence>
<dbReference type="PANTHER" id="PTHR39188:SF3">
    <property type="entry name" value="STAGE IV SPORULATION PROTEIN FB"/>
    <property type="match status" value="1"/>
</dbReference>
<dbReference type="GO" id="GO:0016020">
    <property type="term" value="C:membrane"/>
    <property type="evidence" value="ECO:0007669"/>
    <property type="project" value="UniProtKB-SubCell"/>
</dbReference>
<keyword evidence="11 12" id="KW-0472">Membrane</keyword>
<dbReference type="RefSeq" id="WP_127016608.1">
    <property type="nucleotide sequence ID" value="NZ_CP016379.1"/>
</dbReference>
<comment type="cofactor">
    <cofactor evidence="1">
        <name>Zn(2+)</name>
        <dbReference type="ChEBI" id="CHEBI:29105"/>
    </cofactor>
</comment>
<feature type="domain" description="Peptidase M50" evidence="13">
    <location>
        <begin position="115"/>
        <end position="169"/>
    </location>
</feature>
<feature type="transmembrane region" description="Helical" evidence="12">
    <location>
        <begin position="114"/>
        <end position="134"/>
    </location>
</feature>
<reference evidence="14 15" key="1">
    <citation type="submission" date="2016-07" db="EMBL/GenBank/DDBJ databases">
        <title>Genome and transcriptome analysis of iron-reducing fermentative bacteria Anoxybacter fermentans.</title>
        <authorList>
            <person name="Zeng X."/>
            <person name="Shao Z."/>
        </authorList>
    </citation>
    <scope>NUCLEOTIDE SEQUENCE [LARGE SCALE GENOMIC DNA]</scope>
    <source>
        <strain evidence="14 15">DY22613</strain>
    </source>
</reference>
<dbReference type="GO" id="GO:0008237">
    <property type="term" value="F:metallopeptidase activity"/>
    <property type="evidence" value="ECO:0007669"/>
    <property type="project" value="UniProtKB-KW"/>
</dbReference>
<gene>
    <name evidence="14" type="ORF">BBF96_07705</name>
</gene>
<dbReference type="PANTHER" id="PTHR39188">
    <property type="entry name" value="MEMBRANE-ASSOCIATED ZINC METALLOPROTEASE M50B"/>
    <property type="match status" value="1"/>
</dbReference>
<evidence type="ECO:0000256" key="10">
    <source>
        <dbReference type="ARBA" id="ARBA00023049"/>
    </source>
</evidence>
<accession>A0A3Q9HQE4</accession>
<dbReference type="OrthoDB" id="166377at2"/>
<keyword evidence="7" id="KW-0378">Hydrolase</keyword>
<evidence type="ECO:0000256" key="11">
    <source>
        <dbReference type="ARBA" id="ARBA00023136"/>
    </source>
</evidence>
<dbReference type="InterPro" id="IPR008915">
    <property type="entry name" value="Peptidase_M50"/>
</dbReference>
<dbReference type="Proteomes" id="UP000267250">
    <property type="component" value="Chromosome"/>
</dbReference>
<evidence type="ECO:0000256" key="12">
    <source>
        <dbReference type="SAM" id="Phobius"/>
    </source>
</evidence>
<keyword evidence="8" id="KW-0862">Zinc</keyword>
<evidence type="ECO:0000256" key="9">
    <source>
        <dbReference type="ARBA" id="ARBA00022989"/>
    </source>
</evidence>
<evidence type="ECO:0000256" key="3">
    <source>
        <dbReference type="ARBA" id="ARBA00007931"/>
    </source>
</evidence>
<evidence type="ECO:0000256" key="2">
    <source>
        <dbReference type="ARBA" id="ARBA00004141"/>
    </source>
</evidence>
<feature type="transmembrane region" description="Helical" evidence="12">
    <location>
        <begin position="86"/>
        <end position="108"/>
    </location>
</feature>